<evidence type="ECO:0000256" key="11">
    <source>
        <dbReference type="RuleBase" id="RU000488"/>
    </source>
</evidence>
<evidence type="ECO:0000256" key="4">
    <source>
        <dbReference type="ARBA" id="ARBA00022692"/>
    </source>
</evidence>
<dbReference type="PANTHER" id="PTHR45760:SF2">
    <property type="entry name" value="FI19922P1-RELATED"/>
    <property type="match status" value="1"/>
</dbReference>
<proteinExistence type="inferred from homology"/>
<organism evidence="12">
    <name type="scientific">Auxenochlorella protothecoides</name>
    <name type="common">Green microalga</name>
    <name type="synonym">Chlorella protothecoides</name>
    <dbReference type="NCBI Taxonomy" id="3075"/>
    <lineage>
        <taxon>Eukaryota</taxon>
        <taxon>Viridiplantae</taxon>
        <taxon>Chlorophyta</taxon>
        <taxon>core chlorophytes</taxon>
        <taxon>Trebouxiophyceae</taxon>
        <taxon>Chlorellales</taxon>
        <taxon>Chlorellaceae</taxon>
        <taxon>Auxenochlorella</taxon>
    </lineage>
</organism>
<reference evidence="12" key="1">
    <citation type="submission" date="2015-08" db="EMBL/GenBank/DDBJ databases">
        <authorList>
            <person name="Babu N.S."/>
            <person name="Beckwith C.J."/>
            <person name="Beseler K.G."/>
            <person name="Brison A."/>
            <person name="Carone J.V."/>
            <person name="Caskin T.P."/>
            <person name="Diamond M."/>
            <person name="Durham M.E."/>
            <person name="Foxe J.M."/>
            <person name="Go M."/>
            <person name="Henderson B.A."/>
            <person name="Jones I.B."/>
            <person name="McGettigan J.A."/>
            <person name="Micheletti S.J."/>
            <person name="Nasrallah M.E."/>
            <person name="Ortiz D."/>
            <person name="Piller C.R."/>
            <person name="Privatt S.R."/>
            <person name="Schneider S.L."/>
            <person name="Sharp S."/>
            <person name="Smith T.C."/>
            <person name="Stanton J.D."/>
            <person name="Ullery H.E."/>
            <person name="Wilson R.J."/>
            <person name="Serrano M.G."/>
            <person name="Buck G."/>
            <person name="Lee V."/>
            <person name="Wang Y."/>
            <person name="Carvalho R."/>
            <person name="Voegtly L."/>
            <person name="Shi R."/>
            <person name="Duckworth R."/>
            <person name="Johnson A."/>
            <person name="Loviza R."/>
            <person name="Walstead R."/>
            <person name="Shah Z."/>
            <person name="Kiflezghi M."/>
            <person name="Wade K."/>
            <person name="Ball S.L."/>
            <person name="Bradley K.W."/>
            <person name="Asai D.J."/>
            <person name="Bowman C.A."/>
            <person name="Russell D.A."/>
            <person name="Pope W.H."/>
            <person name="Jacobs-Sera D."/>
            <person name="Hendrix R.W."/>
            <person name="Hatfull G.F."/>
        </authorList>
    </citation>
    <scope>NUCLEOTIDE SEQUENCE</scope>
</reference>
<dbReference type="InterPro" id="IPR045315">
    <property type="entry name" value="Mtm1-like"/>
</dbReference>
<keyword evidence="8" id="KW-0496">Mitochondrion</keyword>
<evidence type="ECO:0000313" key="12">
    <source>
        <dbReference type="EMBL" id="JAT69188.1"/>
    </source>
</evidence>
<dbReference type="SUPFAM" id="SSF103506">
    <property type="entry name" value="Mitochondrial carrier"/>
    <property type="match status" value="1"/>
</dbReference>
<sequence>MKGEGPTAQHTPLDPPPRHEISLAHRSAAAAGASIVSALVVNPLDVVKTRIQVQSSPNYAATHAALLERWSFAECLASPARAAAPTPPAPPLFSGTLDALWRIALREGPASLWRGTRASLAMSVPMVGIYLPLYDALLAAAGGAAWAPLAAGTLSRTAAVFATAPFELVRTRLQAGAAAPVVRAQPCPDCACPAGEARGAALARARVAAAAGLWRGVGTQLARDVPFSALYWAMVEPARAALLPVGGAGPDDGAALFRANVAAGAAAGALAGAATTPLDVVK</sequence>
<dbReference type="AlphaFoldDB" id="A0A1D1ZQI5"/>
<dbReference type="InterPro" id="IPR002067">
    <property type="entry name" value="MCP"/>
</dbReference>
<evidence type="ECO:0000256" key="1">
    <source>
        <dbReference type="ARBA" id="ARBA00004448"/>
    </source>
</evidence>
<dbReference type="PANTHER" id="PTHR45760">
    <property type="entry name" value="FI19922P1-RELATED"/>
    <property type="match status" value="1"/>
</dbReference>
<keyword evidence="9 10" id="KW-0472">Membrane</keyword>
<evidence type="ECO:0000256" key="9">
    <source>
        <dbReference type="ARBA" id="ARBA00023136"/>
    </source>
</evidence>
<evidence type="ECO:0000256" key="5">
    <source>
        <dbReference type="ARBA" id="ARBA00022737"/>
    </source>
</evidence>
<evidence type="ECO:0000256" key="7">
    <source>
        <dbReference type="ARBA" id="ARBA00022989"/>
    </source>
</evidence>
<evidence type="ECO:0000256" key="8">
    <source>
        <dbReference type="ARBA" id="ARBA00023128"/>
    </source>
</evidence>
<dbReference type="PROSITE" id="PS50920">
    <property type="entry name" value="SOLCAR"/>
    <property type="match status" value="2"/>
</dbReference>
<protein>
    <recommendedName>
        <fullName evidence="13">Solute carrier family 25 member 40</fullName>
    </recommendedName>
</protein>
<comment type="subcellular location">
    <subcellularLocation>
        <location evidence="1">Mitochondrion inner membrane</location>
        <topology evidence="1">Multi-pass membrane protein</topology>
    </subcellularLocation>
</comment>
<dbReference type="Pfam" id="PF00153">
    <property type="entry name" value="Mito_carr"/>
    <property type="match status" value="2"/>
</dbReference>
<dbReference type="Gene3D" id="1.50.40.10">
    <property type="entry name" value="Mitochondrial carrier domain"/>
    <property type="match status" value="2"/>
</dbReference>
<gene>
    <name evidence="12" type="ORF">g.22041</name>
</gene>
<feature type="repeat" description="Solcar" evidence="10">
    <location>
        <begin position="21"/>
        <end position="140"/>
    </location>
</feature>
<keyword evidence="4 10" id="KW-0812">Transmembrane</keyword>
<evidence type="ECO:0000256" key="10">
    <source>
        <dbReference type="PROSITE-ProRule" id="PRU00282"/>
    </source>
</evidence>
<keyword evidence="3 11" id="KW-0813">Transport</keyword>
<dbReference type="EMBL" id="GDKF01009434">
    <property type="protein sequence ID" value="JAT69188.1"/>
    <property type="molecule type" value="Transcribed_RNA"/>
</dbReference>
<keyword evidence="6" id="KW-0999">Mitochondrion inner membrane</keyword>
<dbReference type="GO" id="GO:1990542">
    <property type="term" value="P:mitochondrial transmembrane transport"/>
    <property type="evidence" value="ECO:0007669"/>
    <property type="project" value="InterPro"/>
</dbReference>
<dbReference type="InterPro" id="IPR023395">
    <property type="entry name" value="MCP_dom_sf"/>
</dbReference>
<dbReference type="InterPro" id="IPR018108">
    <property type="entry name" value="MCP_transmembrane"/>
</dbReference>
<keyword evidence="7" id="KW-1133">Transmembrane helix</keyword>
<comment type="similarity">
    <text evidence="2 11">Belongs to the mitochondrial carrier (TC 2.A.29) family.</text>
</comment>
<dbReference type="PRINTS" id="PR00926">
    <property type="entry name" value="MITOCARRIER"/>
</dbReference>
<evidence type="ECO:0000256" key="2">
    <source>
        <dbReference type="ARBA" id="ARBA00006375"/>
    </source>
</evidence>
<evidence type="ECO:0000256" key="3">
    <source>
        <dbReference type="ARBA" id="ARBA00022448"/>
    </source>
</evidence>
<keyword evidence="5" id="KW-0677">Repeat</keyword>
<feature type="repeat" description="Solcar" evidence="10">
    <location>
        <begin position="143"/>
        <end position="241"/>
    </location>
</feature>
<name>A0A1D1ZQI5_AUXPR</name>
<feature type="non-terminal residue" evidence="12">
    <location>
        <position position="282"/>
    </location>
</feature>
<evidence type="ECO:0008006" key="13">
    <source>
        <dbReference type="Google" id="ProtNLM"/>
    </source>
</evidence>
<accession>A0A1D1ZQI5</accession>
<dbReference type="GO" id="GO:0005743">
    <property type="term" value="C:mitochondrial inner membrane"/>
    <property type="evidence" value="ECO:0007669"/>
    <property type="project" value="UniProtKB-SubCell"/>
</dbReference>
<evidence type="ECO:0000256" key="6">
    <source>
        <dbReference type="ARBA" id="ARBA00022792"/>
    </source>
</evidence>